<evidence type="ECO:0000256" key="1">
    <source>
        <dbReference type="ARBA" id="ARBA00033738"/>
    </source>
</evidence>
<sequence length="264" mass="28286">MNNLHRELAPVSDAAWADLEAEVRRTFTRHLAGRRLVDVPEPADSTLAAISTGHTSPVDPPAEGVTARLRRSQPLVELRVPFTVDREAVDDVERGAKDPDWQPAKDAARLTAFAEDRTIFEGYPAAGVAGIRAASSNAPLTLPAEPLDYPDSVSQAITALRLAGVDGPYSLALSADAYTAVNETSDHGYPIHEHLARLIDGEIIWAPAITGAFLLTTRGGDFGLHIGQDLSIGYQSHDATSVELYLQESFTFLAHTSEAAVALT</sequence>
<dbReference type="EMBL" id="SUMC01000086">
    <property type="protein sequence ID" value="TKA00397.1"/>
    <property type="molecule type" value="Genomic_DNA"/>
</dbReference>
<dbReference type="PANTHER" id="PTHR37165">
    <property type="entry name" value="PEPTIDASE U56 FAMILY"/>
    <property type="match status" value="1"/>
</dbReference>
<accession>A0A4U0RXT6</accession>
<dbReference type="InterPro" id="IPR007544">
    <property type="entry name" value="ENCAP"/>
</dbReference>
<name>A0A4U0RXT6_9ACTN</name>
<dbReference type="Gene3D" id="3.30.2400.30">
    <property type="match status" value="1"/>
</dbReference>
<dbReference type="OrthoDB" id="2922at2"/>
<evidence type="ECO:0000256" key="2">
    <source>
        <dbReference type="ARBA" id="ARBA00033743"/>
    </source>
</evidence>
<organism evidence="5 6">
    <name type="scientific">Actinacidiphila oryziradicis</name>
    <dbReference type="NCBI Taxonomy" id="2571141"/>
    <lineage>
        <taxon>Bacteria</taxon>
        <taxon>Bacillati</taxon>
        <taxon>Actinomycetota</taxon>
        <taxon>Actinomycetes</taxon>
        <taxon>Kitasatosporales</taxon>
        <taxon>Streptomycetaceae</taxon>
        <taxon>Actinacidiphila</taxon>
    </lineage>
</organism>
<proteinExistence type="inferred from homology"/>
<protein>
    <recommendedName>
        <fullName evidence="4">Type 1 encapsulin shell protein</fullName>
    </recommendedName>
</protein>
<dbReference type="InterPro" id="IPR051429">
    <property type="entry name" value="Encapsulin_nc"/>
</dbReference>
<evidence type="ECO:0000313" key="6">
    <source>
        <dbReference type="Proteomes" id="UP000305778"/>
    </source>
</evidence>
<evidence type="ECO:0000256" key="4">
    <source>
        <dbReference type="ARBA" id="ARBA00050023"/>
    </source>
</evidence>
<dbReference type="Proteomes" id="UP000305778">
    <property type="component" value="Unassembled WGS sequence"/>
</dbReference>
<dbReference type="PANTHER" id="PTHR37165:SF1">
    <property type="entry name" value="TYPE 1 ENCAPSULIN SHELL PROTEIN"/>
    <property type="match status" value="1"/>
</dbReference>
<keyword evidence="6" id="KW-1185">Reference proteome</keyword>
<keyword evidence="3" id="KW-1284">Encapsulin nanocompartment</keyword>
<dbReference type="RefSeq" id="WP_136729501.1">
    <property type="nucleotide sequence ID" value="NZ_SUMC01000086.1"/>
</dbReference>
<dbReference type="AlphaFoldDB" id="A0A4U0RXT6"/>
<evidence type="ECO:0000256" key="3">
    <source>
        <dbReference type="ARBA" id="ARBA00033787"/>
    </source>
</evidence>
<dbReference type="Pfam" id="PF04454">
    <property type="entry name" value="Linocin_M18"/>
    <property type="match status" value="1"/>
</dbReference>
<dbReference type="NCBIfam" id="NF041155">
    <property type="entry name" value="encap_f1"/>
    <property type="match status" value="1"/>
</dbReference>
<dbReference type="Gene3D" id="3.30.2320.10">
    <property type="entry name" value="hypothetical protein PF0899 domain"/>
    <property type="match status" value="1"/>
</dbReference>
<gene>
    <name evidence="5" type="ORF">FCI23_43000</name>
</gene>
<dbReference type="PIRSF" id="PIRSF019254">
    <property type="entry name" value="CFP29"/>
    <property type="match status" value="1"/>
</dbReference>
<comment type="similarity">
    <text evidence="2">Belongs to the encapsulin family. Family 1 subfamily.</text>
</comment>
<evidence type="ECO:0000313" key="5">
    <source>
        <dbReference type="EMBL" id="TKA00397.1"/>
    </source>
</evidence>
<comment type="caution">
    <text evidence="5">The sequence shown here is derived from an EMBL/GenBank/DDBJ whole genome shotgun (WGS) entry which is preliminary data.</text>
</comment>
<dbReference type="GO" id="GO:0140737">
    <property type="term" value="C:encapsulin nanocompartment"/>
    <property type="evidence" value="ECO:0007669"/>
    <property type="project" value="UniProtKB-SubCell"/>
</dbReference>
<reference evidence="5 6" key="1">
    <citation type="submission" date="2019-04" db="EMBL/GenBank/DDBJ databases">
        <title>Streptomyces oryziradicis sp. nov., a novel actinomycete isolated from rhizosphere soil of rice (Oryza sativa L.).</title>
        <authorList>
            <person name="Li C."/>
        </authorList>
    </citation>
    <scope>NUCLEOTIDE SEQUENCE [LARGE SCALE GENOMIC DNA]</scope>
    <source>
        <strain evidence="5 6">NEAU-C40</strain>
    </source>
</reference>
<comment type="subcellular location">
    <subcellularLocation>
        <location evidence="1">Encapsulin nanocompartment</location>
    </subcellularLocation>
</comment>